<keyword evidence="6" id="KW-0539">Nucleus</keyword>
<dbReference type="GO" id="GO:0098813">
    <property type="term" value="P:nuclear chromosome segregation"/>
    <property type="evidence" value="ECO:0007669"/>
    <property type="project" value="UniProtKB-ARBA"/>
</dbReference>
<evidence type="ECO:0000256" key="1">
    <source>
        <dbReference type="ARBA" id="ARBA00004123"/>
    </source>
</evidence>
<reference evidence="9 10" key="1">
    <citation type="submission" date="2017-03" db="EMBL/GenBank/DDBJ databases">
        <title>Widespread Adenine N6-methylation of Active Genes in Fungi.</title>
        <authorList>
            <consortium name="DOE Joint Genome Institute"/>
            <person name="Mondo S.J."/>
            <person name="Dannebaum R.O."/>
            <person name="Kuo R.C."/>
            <person name="Louie K.B."/>
            <person name="Bewick A.J."/>
            <person name="Labutti K."/>
            <person name="Haridas S."/>
            <person name="Kuo A."/>
            <person name="Salamov A."/>
            <person name="Ahrendt S.R."/>
            <person name="Lau R."/>
            <person name="Bowen B.P."/>
            <person name="Lipzen A."/>
            <person name="Sullivan W."/>
            <person name="Andreopoulos W.B."/>
            <person name="Clum A."/>
            <person name="Lindquist E."/>
            <person name="Daum C."/>
            <person name="Northen T.R."/>
            <person name="Ramamoorthy G."/>
            <person name="Schmitz R.J."/>
            <person name="Gryganskyi A."/>
            <person name="Culley D."/>
            <person name="Magnuson J."/>
            <person name="James T.Y."/>
            <person name="O'Malley M.A."/>
            <person name="Stajich J.E."/>
            <person name="Spatafora J.W."/>
            <person name="Visel A."/>
            <person name="Grigoriev I.V."/>
        </authorList>
    </citation>
    <scope>NUCLEOTIDE SEQUENCE [LARGE SCALE GENOMIC DNA]</scope>
    <source>
        <strain evidence="9 10">NRRL Y-17943</strain>
    </source>
</reference>
<comment type="subcellular location">
    <subcellularLocation>
        <location evidence="2">Cytoplasm</location>
    </subcellularLocation>
    <subcellularLocation>
        <location evidence="1">Nucleus</location>
    </subcellularLocation>
</comment>
<organism evidence="9 10">
    <name type="scientific">Kockovaella imperatae</name>
    <dbReference type="NCBI Taxonomy" id="4999"/>
    <lineage>
        <taxon>Eukaryota</taxon>
        <taxon>Fungi</taxon>
        <taxon>Dikarya</taxon>
        <taxon>Basidiomycota</taxon>
        <taxon>Agaricomycotina</taxon>
        <taxon>Tremellomycetes</taxon>
        <taxon>Tremellales</taxon>
        <taxon>Cuniculitremaceae</taxon>
        <taxon>Kockovaella</taxon>
    </lineage>
</organism>
<dbReference type="InterPro" id="IPR002554">
    <property type="entry name" value="PP2A_B56"/>
</dbReference>
<evidence type="ECO:0000313" key="10">
    <source>
        <dbReference type="Proteomes" id="UP000193218"/>
    </source>
</evidence>
<name>A0A1Y1U840_9TREE</name>
<dbReference type="FunFam" id="1.25.10.10:FF:000016">
    <property type="entry name" value="Serine/threonine-protein phosphatase 2A 56 kDa regulatory subunit"/>
    <property type="match status" value="1"/>
</dbReference>
<evidence type="ECO:0000256" key="7">
    <source>
        <dbReference type="ARBA" id="ARBA00064351"/>
    </source>
</evidence>
<dbReference type="GO" id="GO:0005737">
    <property type="term" value="C:cytoplasm"/>
    <property type="evidence" value="ECO:0007669"/>
    <property type="project" value="UniProtKB-SubCell"/>
</dbReference>
<feature type="compositionally biased region" description="Low complexity" evidence="8">
    <location>
        <begin position="34"/>
        <end position="47"/>
    </location>
</feature>
<evidence type="ECO:0000256" key="4">
    <source>
        <dbReference type="ARBA" id="ARBA00022490"/>
    </source>
</evidence>
<dbReference type="FunCoup" id="A0A1Y1U840">
    <property type="interactions" value="303"/>
</dbReference>
<dbReference type="OrthoDB" id="10264446at2759"/>
<dbReference type="Gene3D" id="1.25.10.10">
    <property type="entry name" value="Leucine-rich Repeat Variant"/>
    <property type="match status" value="1"/>
</dbReference>
<dbReference type="GO" id="GO:0035556">
    <property type="term" value="P:intracellular signal transduction"/>
    <property type="evidence" value="ECO:0007669"/>
    <property type="project" value="UniProtKB-ARBA"/>
</dbReference>
<feature type="region of interest" description="Disordered" evidence="8">
    <location>
        <begin position="1"/>
        <end position="150"/>
    </location>
</feature>
<dbReference type="GO" id="GO:1901991">
    <property type="term" value="P:negative regulation of mitotic cell cycle phase transition"/>
    <property type="evidence" value="ECO:0007669"/>
    <property type="project" value="UniProtKB-ARBA"/>
</dbReference>
<comment type="subunit">
    <text evidence="7">PP2A consists of a common heterodimeric core enzyme, composed of a 36 kDa catalytic subunit (subunit C) and a 65 kDa constant regulatory subunit (PR65 or subunit A), that associates with a variety of regulatory subunits. Proteins that associate with the core dimer include three families of regulatory subunits B (the R2/B/PR55/B55, R3/B''/PR72/PR130/PR59 and R5/B'/B56 families), the 48 kDa variable regulatory subunit, viral proteins, and cell signaling molecules.</text>
</comment>
<dbReference type="PANTHER" id="PTHR10257">
    <property type="entry name" value="SERINE/THREONINE PROTEIN PHOSPHATASE 2A PP2A REGULATORY SUBUNIT B"/>
    <property type="match status" value="1"/>
</dbReference>
<dbReference type="InterPro" id="IPR011989">
    <property type="entry name" value="ARM-like"/>
</dbReference>
<accession>A0A1Y1U840</accession>
<dbReference type="GO" id="GO:0005634">
    <property type="term" value="C:nucleus"/>
    <property type="evidence" value="ECO:0007669"/>
    <property type="project" value="UniProtKB-SubCell"/>
</dbReference>
<dbReference type="InParanoid" id="A0A1Y1U840"/>
<dbReference type="SUPFAM" id="SSF48371">
    <property type="entry name" value="ARM repeat"/>
    <property type="match status" value="1"/>
</dbReference>
<dbReference type="Proteomes" id="UP000193218">
    <property type="component" value="Unassembled WGS sequence"/>
</dbReference>
<dbReference type="PANTHER" id="PTHR10257:SF3">
    <property type="entry name" value="SERINE_THREONINE-PROTEIN PHOSPHATASE 2A 56 KDA REGULATORY SUBUNIT GAMMA ISOFORM"/>
    <property type="match status" value="1"/>
</dbReference>
<dbReference type="GO" id="GO:0051754">
    <property type="term" value="P:meiotic sister chromatid cohesion, centromeric"/>
    <property type="evidence" value="ECO:0007669"/>
    <property type="project" value="UniProtKB-ARBA"/>
</dbReference>
<feature type="compositionally biased region" description="Polar residues" evidence="8">
    <location>
        <begin position="48"/>
        <end position="62"/>
    </location>
</feature>
<evidence type="ECO:0000256" key="3">
    <source>
        <dbReference type="ARBA" id="ARBA00008259"/>
    </source>
</evidence>
<dbReference type="RefSeq" id="XP_021867977.1">
    <property type="nucleotide sequence ID" value="XM_022018731.1"/>
</dbReference>
<proteinExistence type="inferred from homology"/>
<protein>
    <submittedName>
        <fullName evidence="9">Putative B-type regulatory subunit of protein phosphatase 2A</fullName>
    </submittedName>
</protein>
<feature type="compositionally biased region" description="Polar residues" evidence="8">
    <location>
        <begin position="660"/>
        <end position="670"/>
    </location>
</feature>
<dbReference type="InterPro" id="IPR016024">
    <property type="entry name" value="ARM-type_fold"/>
</dbReference>
<comment type="caution">
    <text evidence="9">The sequence shown here is derived from an EMBL/GenBank/DDBJ whole genome shotgun (WGS) entry which is preliminary data.</text>
</comment>
<feature type="compositionally biased region" description="Low complexity" evidence="8">
    <location>
        <begin position="674"/>
        <end position="685"/>
    </location>
</feature>
<keyword evidence="10" id="KW-1185">Reference proteome</keyword>
<feature type="region of interest" description="Disordered" evidence="8">
    <location>
        <begin position="655"/>
        <end position="728"/>
    </location>
</feature>
<dbReference type="GO" id="GO:0019888">
    <property type="term" value="F:protein phosphatase regulator activity"/>
    <property type="evidence" value="ECO:0007669"/>
    <property type="project" value="InterPro"/>
</dbReference>
<comment type="similarity">
    <text evidence="3">Belongs to the phosphatase 2A regulatory subunit B family.</text>
</comment>
<dbReference type="GO" id="GO:0005816">
    <property type="term" value="C:spindle pole body"/>
    <property type="evidence" value="ECO:0007669"/>
    <property type="project" value="UniProtKB-ARBA"/>
</dbReference>
<dbReference type="Pfam" id="PF01603">
    <property type="entry name" value="B56"/>
    <property type="match status" value="1"/>
</dbReference>
<dbReference type="EMBL" id="NBSH01000018">
    <property type="protein sequence ID" value="ORX33667.1"/>
    <property type="molecule type" value="Genomic_DNA"/>
</dbReference>
<dbReference type="STRING" id="4999.A0A1Y1U840"/>
<dbReference type="GO" id="GO:0000159">
    <property type="term" value="C:protein phosphatase type 2A complex"/>
    <property type="evidence" value="ECO:0007669"/>
    <property type="project" value="InterPro"/>
</dbReference>
<dbReference type="GeneID" id="33560540"/>
<dbReference type="AlphaFoldDB" id="A0A1Y1U840"/>
<evidence type="ECO:0000313" key="9">
    <source>
        <dbReference type="EMBL" id="ORX33667.1"/>
    </source>
</evidence>
<feature type="region of interest" description="Disordered" evidence="8">
    <location>
        <begin position="591"/>
        <end position="620"/>
    </location>
</feature>
<evidence type="ECO:0000256" key="5">
    <source>
        <dbReference type="ARBA" id="ARBA00022553"/>
    </source>
</evidence>
<evidence type="ECO:0000256" key="2">
    <source>
        <dbReference type="ARBA" id="ARBA00004496"/>
    </source>
</evidence>
<evidence type="ECO:0000256" key="6">
    <source>
        <dbReference type="ARBA" id="ARBA00023242"/>
    </source>
</evidence>
<gene>
    <name evidence="9" type="ORF">BD324DRAFT_653965</name>
</gene>
<evidence type="ECO:0000256" key="8">
    <source>
        <dbReference type="SAM" id="MobiDB-lite"/>
    </source>
</evidence>
<sequence length="728" mass="81621">MKGLKKAINLSRTKSSEKQSKSSPNGKPLPPSLSTPSGSASPAPSSPITRNNPSPLSSETSLGTGQVPVVGGGPITPRRSPVSDKTSPAPPLVVISGAPNALGGSEMPSDPIPHAPHGRNLGSPDRPLGPDGQPTPPKAGPLNRLWGPKDTISIVGKTPRKQRSSRFYVTERVDIEKLPDFMDIRPDDRTDLFIQKLQQCRVVFDFNDASSELKGKQVKSQTLNEMLEYITTQRGVITEAIYPEVVGMFATNLFRSIPPQVNPSGDAFDPEEDEPVLELAWPHLQIVYEFFLRFVESPDFNTNIGKRYIDQAFVLQLLELFDSEDPRERDFLKTTLHRIYGKFLNLRAFIRRQINNVFFQFVYETERHNGIAELLEILGSIINGFALPLKEEHKIFLTRVLLPLHKAKSLALYHPQLAYCVVQFLEKDSALTEDVLLGLLRYWPKVNSPKEVMFLNEVEEILDVIEATEFAKIMQPLFIQLSRCIGCQHFQVAERALYYWNNEYIVNLMGEHITVVLPIVFPALYQNSRSHWNRTIHGMVYNALKLFMEINPDYFEEVQNNYKAQRHIEHEKSVARYEEWMRLREQAVANHHASGSSESLPKWLTEDPPAKPEPFQDEDMTDVSVDMTANGFDVSESFTMDRAVVADEIVPVADPGLESRAQTTPITPSGLTAHPVHTSSPSSGSPQPPHLRRKSILPIDPAVMKDLQSHKSLEGTVPATSPPPETDQ</sequence>
<dbReference type="GO" id="GO:0000776">
    <property type="term" value="C:kinetochore"/>
    <property type="evidence" value="ECO:0007669"/>
    <property type="project" value="UniProtKB-ARBA"/>
</dbReference>
<keyword evidence="5" id="KW-0597">Phosphoprotein</keyword>
<keyword evidence="4" id="KW-0963">Cytoplasm</keyword>